<protein>
    <recommendedName>
        <fullName evidence="1">PIN domain-containing protein</fullName>
    </recommendedName>
</protein>
<accession>A0A1F7JVU2</accession>
<dbReference type="InterPro" id="IPR029060">
    <property type="entry name" value="PIN-like_dom_sf"/>
</dbReference>
<gene>
    <name evidence="2" type="ORF">A3I56_00650</name>
</gene>
<dbReference type="PANTHER" id="PTHR38826:SF5">
    <property type="entry name" value="RIBONUCLEASE VAPC13"/>
    <property type="match status" value="1"/>
</dbReference>
<dbReference type="Proteomes" id="UP000176269">
    <property type="component" value="Unassembled WGS sequence"/>
</dbReference>
<dbReference type="AlphaFoldDB" id="A0A1F7JVU2"/>
<reference evidence="2 3" key="1">
    <citation type="journal article" date="2016" name="Nat. Commun.">
        <title>Thousands of microbial genomes shed light on interconnected biogeochemical processes in an aquifer system.</title>
        <authorList>
            <person name="Anantharaman K."/>
            <person name="Brown C.T."/>
            <person name="Hug L.A."/>
            <person name="Sharon I."/>
            <person name="Castelle C.J."/>
            <person name="Probst A.J."/>
            <person name="Thomas B.C."/>
            <person name="Singh A."/>
            <person name="Wilkins M.J."/>
            <person name="Karaoz U."/>
            <person name="Brodie E.L."/>
            <person name="Williams K.H."/>
            <person name="Hubbard S.S."/>
            <person name="Banfield J.F."/>
        </authorList>
    </citation>
    <scope>NUCLEOTIDE SEQUENCE [LARGE SCALE GENOMIC DNA]</scope>
</reference>
<evidence type="ECO:0000259" key="1">
    <source>
        <dbReference type="Pfam" id="PF01850"/>
    </source>
</evidence>
<organism evidence="2 3">
    <name type="scientific">Candidatus Roizmanbacteria bacterium RIFCSPLOWO2_02_FULL_43_10</name>
    <dbReference type="NCBI Taxonomy" id="1802078"/>
    <lineage>
        <taxon>Bacteria</taxon>
        <taxon>Candidatus Roizmaniibacteriota</taxon>
    </lineage>
</organism>
<evidence type="ECO:0000313" key="3">
    <source>
        <dbReference type="Proteomes" id="UP000176269"/>
    </source>
</evidence>
<evidence type="ECO:0000313" key="2">
    <source>
        <dbReference type="EMBL" id="OGK59730.1"/>
    </source>
</evidence>
<dbReference type="InterPro" id="IPR002716">
    <property type="entry name" value="PIN_dom"/>
</dbReference>
<name>A0A1F7JVU2_9BACT</name>
<comment type="caution">
    <text evidence="2">The sequence shown here is derived from an EMBL/GenBank/DDBJ whole genome shotgun (WGS) entry which is preliminary data.</text>
</comment>
<dbReference type="Pfam" id="PF01850">
    <property type="entry name" value="PIN"/>
    <property type="match status" value="1"/>
</dbReference>
<dbReference type="SUPFAM" id="SSF88723">
    <property type="entry name" value="PIN domain-like"/>
    <property type="match status" value="1"/>
</dbReference>
<dbReference type="PANTHER" id="PTHR38826">
    <property type="entry name" value="RIBONUCLEASE VAPC13"/>
    <property type="match status" value="1"/>
</dbReference>
<proteinExistence type="predicted"/>
<dbReference type="Gene3D" id="3.40.50.1010">
    <property type="entry name" value="5'-nuclease"/>
    <property type="match status" value="1"/>
</dbReference>
<sequence length="151" mass="17313">MKYLDTNIFLRYLVSGGNPEKRAACKELFRAINAGTDTATTCEAVVTEIVYVLSSKRQYNLTHKEVRARMVPILSMRGLKIPNKHVYRRALDLYTSYTFLDYEDAICLANLELRPGNKLYSYDTHFDRIQGVTRLEPKRAIKSMIASKKGV</sequence>
<feature type="domain" description="PIN" evidence="1">
    <location>
        <begin position="3"/>
        <end position="130"/>
    </location>
</feature>
<dbReference type="InterPro" id="IPR052106">
    <property type="entry name" value="PINc/VapC_TA"/>
</dbReference>
<dbReference type="EMBL" id="MGBC01000037">
    <property type="protein sequence ID" value="OGK59730.1"/>
    <property type="molecule type" value="Genomic_DNA"/>
</dbReference>